<dbReference type="PANTHER" id="PTHR30573:SF0">
    <property type="entry name" value="QUINOLINATE SYNTHASE, CHLOROPLASTIC"/>
    <property type="match status" value="1"/>
</dbReference>
<keyword evidence="8 9" id="KW-0411">Iron-sulfur</keyword>
<feature type="binding site" evidence="9">
    <location>
        <position position="318"/>
    </location>
    <ligand>
        <name>[4Fe-4S] cluster</name>
        <dbReference type="ChEBI" id="CHEBI:49883"/>
    </ligand>
</feature>
<comment type="subcellular location">
    <subcellularLocation>
        <location evidence="9">Cytoplasm</location>
    </subcellularLocation>
</comment>
<evidence type="ECO:0000256" key="3">
    <source>
        <dbReference type="ARBA" id="ARBA00022485"/>
    </source>
</evidence>
<dbReference type="NCBIfam" id="NF006879">
    <property type="entry name" value="PRK09375.1-4"/>
    <property type="match status" value="1"/>
</dbReference>
<dbReference type="AlphaFoldDB" id="U2WRY7"/>
<dbReference type="GO" id="GO:0051539">
    <property type="term" value="F:4 iron, 4 sulfur cluster binding"/>
    <property type="evidence" value="ECO:0007669"/>
    <property type="project" value="UniProtKB-KW"/>
</dbReference>
<dbReference type="InterPro" id="IPR036094">
    <property type="entry name" value="NadA_sf"/>
</dbReference>
<dbReference type="GO" id="GO:0005829">
    <property type="term" value="C:cytosol"/>
    <property type="evidence" value="ECO:0007669"/>
    <property type="project" value="TreeGrafter"/>
</dbReference>
<feature type="binding site" evidence="9">
    <location>
        <position position="186"/>
    </location>
    <ligand>
        <name>iminosuccinate</name>
        <dbReference type="ChEBI" id="CHEBI:77875"/>
    </ligand>
</feature>
<dbReference type="OrthoDB" id="9801204at2"/>
<dbReference type="EMBL" id="AWXE01000004">
    <property type="protein sequence ID" value="ERL46298.1"/>
    <property type="molecule type" value="Genomic_DNA"/>
</dbReference>
<reference evidence="10 11" key="1">
    <citation type="journal article" date="2014" name="FEMS Microbiol. Ecol.">
        <title>Genomic differentiation among two strains of the PS1 clade isolated from geographically separated marine habitats.</title>
        <authorList>
            <person name="Jimenez-Infante F."/>
            <person name="Ngugi D.K."/>
            <person name="Alam I."/>
            <person name="Rashid M."/>
            <person name="Baalawi W."/>
            <person name="Kamau A.A."/>
            <person name="Bajic V.B."/>
            <person name="Stingl U."/>
        </authorList>
    </citation>
    <scope>NUCLEOTIDE SEQUENCE [LARGE SCALE GENOMIC DNA]</scope>
    <source>
        <strain evidence="10 11">RS24</strain>
    </source>
</reference>
<evidence type="ECO:0000256" key="2">
    <source>
        <dbReference type="ARBA" id="ARBA00012669"/>
    </source>
</evidence>
<comment type="similarity">
    <text evidence="9">Belongs to the quinolinate synthase family. Type 2 subfamily.</text>
</comment>
<name>U2WRY7_9PROT</name>
<dbReference type="InterPro" id="IPR003473">
    <property type="entry name" value="NadA"/>
</dbReference>
<keyword evidence="5 9" id="KW-0808">Transferase</keyword>
<feature type="binding site" evidence="9">
    <location>
        <begin position="258"/>
        <end position="260"/>
    </location>
    <ligand>
        <name>iminosuccinate</name>
        <dbReference type="ChEBI" id="CHEBI:77875"/>
    </ligand>
</feature>
<dbReference type="GO" id="GO:0046872">
    <property type="term" value="F:metal ion binding"/>
    <property type="evidence" value="ECO:0007669"/>
    <property type="project" value="UniProtKB-KW"/>
</dbReference>
<dbReference type="InterPro" id="IPR023066">
    <property type="entry name" value="Quinolinate_synth_type2"/>
</dbReference>
<evidence type="ECO:0000256" key="7">
    <source>
        <dbReference type="ARBA" id="ARBA00023004"/>
    </source>
</evidence>
<accession>U2WRY7</accession>
<dbReference type="EC" id="2.5.1.72" evidence="2 9"/>
<organism evidence="10 11">
    <name type="scientific">Candidatus Micropelagius thuwalensis</name>
    <dbReference type="NCBI Taxonomy" id="1397666"/>
    <lineage>
        <taxon>Bacteria</taxon>
        <taxon>Pseudomonadati</taxon>
        <taxon>Pseudomonadota</taxon>
        <taxon>Alphaproteobacteria</taxon>
        <taxon>PS1 clade</taxon>
        <taxon>Candidatus Micropelagius</taxon>
    </lineage>
</organism>
<evidence type="ECO:0000256" key="8">
    <source>
        <dbReference type="ARBA" id="ARBA00023014"/>
    </source>
</evidence>
<dbReference type="SUPFAM" id="SSF142754">
    <property type="entry name" value="NadA-like"/>
    <property type="match status" value="1"/>
</dbReference>
<sequence>MSDVTSNTMPPSSPVLPGQQAQAILSDMDISFTPALEKEMSPLYDRISSVVPEIEWPFFAPYVKAINELKREKNAVILAHNYQTPEIFHCVADVVGDSLQLAREAAQAKGDMIVQCGVHFMAETSKLLNPDKKVLIPDMGAGCSLAESITGADVKALRQAYPGVPVVTYVNTSADVKAESDICCTSSNAVAIVEAMAKEFNSNKVLCIPDEFLAQNIARETDIEVIAWKGRCEVHEQFSADEIRQYRADDPGLVIIAHPECPPEVVDESDFSGSTSGMIKWVQDNQPERVLMVTECSMSDNVAVENPNVNFVRPCNLCPHMKQITLPKVLEALVFDRQEVLVDADVAADARLAVQRMIDINN</sequence>
<comment type="cofactor">
    <cofactor evidence="9">
        <name>[4Fe-4S] cluster</name>
        <dbReference type="ChEBI" id="CHEBI:49883"/>
    </cofactor>
    <text evidence="9">Binds 1 [4Fe-4S] cluster per subunit.</text>
</comment>
<dbReference type="eggNOG" id="COG0379">
    <property type="taxonomic scope" value="Bacteria"/>
</dbReference>
<evidence type="ECO:0000256" key="4">
    <source>
        <dbReference type="ARBA" id="ARBA00022642"/>
    </source>
</evidence>
<feature type="binding site" evidence="9">
    <location>
        <position position="275"/>
    </location>
    <ligand>
        <name>iminosuccinate</name>
        <dbReference type="ChEBI" id="CHEBI:77875"/>
    </ligand>
</feature>
<feature type="binding site" evidence="9">
    <location>
        <position position="98"/>
    </location>
    <ligand>
        <name>iminosuccinate</name>
        <dbReference type="ChEBI" id="CHEBI:77875"/>
    </ligand>
</feature>
<dbReference type="Pfam" id="PF02445">
    <property type="entry name" value="NadA"/>
    <property type="match status" value="1"/>
</dbReference>
<dbReference type="GO" id="GO:0008987">
    <property type="term" value="F:quinolinate synthetase A activity"/>
    <property type="evidence" value="ECO:0007669"/>
    <property type="project" value="UniProtKB-UniRule"/>
</dbReference>
<dbReference type="PANTHER" id="PTHR30573">
    <property type="entry name" value="QUINOLINATE SYNTHETASE A"/>
    <property type="match status" value="1"/>
</dbReference>
<evidence type="ECO:0000256" key="5">
    <source>
        <dbReference type="ARBA" id="ARBA00022679"/>
    </source>
</evidence>
<gene>
    <name evidence="9" type="primary">nadA</name>
    <name evidence="10" type="ORF">RS24_01296</name>
</gene>
<feature type="binding site" evidence="9">
    <location>
        <position position="232"/>
    </location>
    <ligand>
        <name>[4Fe-4S] cluster</name>
        <dbReference type="ChEBI" id="CHEBI:49883"/>
    </ligand>
</feature>
<dbReference type="NCBIfam" id="NF006878">
    <property type="entry name" value="PRK09375.1-2"/>
    <property type="match status" value="1"/>
</dbReference>
<dbReference type="UniPathway" id="UPA00253">
    <property type="reaction ID" value="UER00327"/>
</dbReference>
<proteinExistence type="inferred from homology"/>
<keyword evidence="7 9" id="KW-0408">Iron</keyword>
<feature type="binding site" evidence="9">
    <location>
        <position position="80"/>
    </location>
    <ligand>
        <name>iminosuccinate</name>
        <dbReference type="ChEBI" id="CHEBI:77875"/>
    </ligand>
</feature>
<dbReference type="STRING" id="1397666.RS24_01296"/>
<dbReference type="Proteomes" id="UP000016762">
    <property type="component" value="Unassembled WGS sequence"/>
</dbReference>
<evidence type="ECO:0000256" key="1">
    <source>
        <dbReference type="ARBA" id="ARBA00005065"/>
    </source>
</evidence>
<dbReference type="PATRIC" id="fig|1397666.3.peg.1185"/>
<dbReference type="NCBIfam" id="TIGR00550">
    <property type="entry name" value="nadA"/>
    <property type="match status" value="1"/>
</dbReference>
<protein>
    <recommendedName>
        <fullName evidence="2 9">Quinolinate synthase</fullName>
        <ecNumber evidence="2 9">2.5.1.72</ecNumber>
    </recommendedName>
</protein>
<dbReference type="GO" id="GO:0016301">
    <property type="term" value="F:kinase activity"/>
    <property type="evidence" value="ECO:0007669"/>
    <property type="project" value="UniProtKB-KW"/>
</dbReference>
<comment type="pathway">
    <text evidence="1 9">Cofactor biosynthesis; NAD(+) biosynthesis; quinolinate from iminoaspartate: step 1/1.</text>
</comment>
<dbReference type="HAMAP" id="MF_00568">
    <property type="entry name" value="NadA_type2"/>
    <property type="match status" value="1"/>
</dbReference>
<dbReference type="Gene3D" id="3.40.50.10800">
    <property type="entry name" value="NadA-like"/>
    <property type="match status" value="3"/>
</dbReference>
<comment type="function">
    <text evidence="9">Catalyzes the condensation of iminoaspartate with dihydroxyacetone phosphate to form quinolinate.</text>
</comment>
<keyword evidence="6 9" id="KW-0479">Metal-binding</keyword>
<evidence type="ECO:0000313" key="10">
    <source>
        <dbReference type="EMBL" id="ERL46298.1"/>
    </source>
</evidence>
<evidence type="ECO:0000313" key="11">
    <source>
        <dbReference type="Proteomes" id="UP000016762"/>
    </source>
</evidence>
<keyword evidence="11" id="KW-1185">Reference proteome</keyword>
<keyword evidence="3 9" id="KW-0004">4Fe-4S</keyword>
<comment type="catalytic activity">
    <reaction evidence="9">
        <text>iminosuccinate + dihydroxyacetone phosphate = quinolinate + phosphate + 2 H2O + H(+)</text>
        <dbReference type="Rhea" id="RHEA:25888"/>
        <dbReference type="ChEBI" id="CHEBI:15377"/>
        <dbReference type="ChEBI" id="CHEBI:15378"/>
        <dbReference type="ChEBI" id="CHEBI:29959"/>
        <dbReference type="ChEBI" id="CHEBI:43474"/>
        <dbReference type="ChEBI" id="CHEBI:57642"/>
        <dbReference type="ChEBI" id="CHEBI:77875"/>
        <dbReference type="EC" id="2.5.1.72"/>
    </reaction>
</comment>
<keyword evidence="4 9" id="KW-0662">Pyridine nucleotide biosynthesis</keyword>
<keyword evidence="10" id="KW-0418">Kinase</keyword>
<evidence type="ECO:0000256" key="9">
    <source>
        <dbReference type="HAMAP-Rule" id="MF_00568"/>
    </source>
</evidence>
<dbReference type="GO" id="GO:0034628">
    <property type="term" value="P:'de novo' NAD+ biosynthetic process from L-aspartate"/>
    <property type="evidence" value="ECO:0007669"/>
    <property type="project" value="TreeGrafter"/>
</dbReference>
<comment type="caution">
    <text evidence="10">The sequence shown here is derived from an EMBL/GenBank/DDBJ whole genome shotgun (WGS) entry which is preliminary data.</text>
</comment>
<evidence type="ECO:0000256" key="6">
    <source>
        <dbReference type="ARBA" id="ARBA00022723"/>
    </source>
</evidence>
<feature type="binding site" evidence="9">
    <location>
        <position position="143"/>
    </location>
    <ligand>
        <name>[4Fe-4S] cluster</name>
        <dbReference type="ChEBI" id="CHEBI:49883"/>
    </ligand>
</feature>
<keyword evidence="9" id="KW-0963">Cytoplasm</keyword>
<feature type="binding site" evidence="9">
    <location>
        <begin position="169"/>
        <end position="171"/>
    </location>
    <ligand>
        <name>iminosuccinate</name>
        <dbReference type="ChEBI" id="CHEBI:77875"/>
    </ligand>
</feature>